<evidence type="ECO:0000256" key="2">
    <source>
        <dbReference type="ARBA" id="ARBA00022692"/>
    </source>
</evidence>
<dbReference type="PANTHER" id="PTHR30168:SF0">
    <property type="entry name" value="INNER MEMBRANE PROTEIN"/>
    <property type="match status" value="1"/>
</dbReference>
<keyword evidence="3 6" id="KW-1133">Transmembrane helix</keyword>
<feature type="region of interest" description="Disordered" evidence="5">
    <location>
        <begin position="45"/>
        <end position="112"/>
    </location>
</feature>
<sequence length="351" mass="37052">MGSMGPMGPPPRGPRSNAPAVAAVLGGVGVVALVVVLLVTLTGGDPEPTADRGGAPAPPSPTSSTSAPSTTPLTSSPSETTETSATVDPSIVTFTEESDGADAPRSGGRKVYELGDHPLFQDTEGGLTAVECSLPAWRSDPAAAEAFFTAATDCLNTTWGALLRSYGLPFEEPTLHFPDGRSYETTSCGTQEVSMAKAALYCANNLYLPYAGMQADRYGDQAGVYLAVLAHEYGHHVQYLAGIYETAWKRMQEAGGQGTTGADEVSRRLELQAQCFSGMFMGSHTGRSGSNGVNQTMLDQAWYDQEVRGDDTSGTTDHGSNAHYASWWQQGSRDNRLYQCNTWLADAADVS</sequence>
<dbReference type="Proteomes" id="UP000317303">
    <property type="component" value="Unassembled WGS sequence"/>
</dbReference>
<evidence type="ECO:0000256" key="5">
    <source>
        <dbReference type="SAM" id="MobiDB-lite"/>
    </source>
</evidence>
<dbReference type="GO" id="GO:0016020">
    <property type="term" value="C:membrane"/>
    <property type="evidence" value="ECO:0007669"/>
    <property type="project" value="UniProtKB-SubCell"/>
</dbReference>
<accession>A0A660CLM5</accession>
<evidence type="ECO:0000256" key="6">
    <source>
        <dbReference type="SAM" id="Phobius"/>
    </source>
</evidence>
<dbReference type="EMBL" id="VLJV01000001">
    <property type="protein sequence ID" value="TWH22533.1"/>
    <property type="molecule type" value="Genomic_DNA"/>
</dbReference>
<dbReference type="AlphaFoldDB" id="A0A660CLM5"/>
<reference evidence="7 8" key="1">
    <citation type="submission" date="2019-07" db="EMBL/GenBank/DDBJ databases">
        <title>R&amp;d 2014.</title>
        <authorList>
            <person name="Klenk H.-P."/>
        </authorList>
    </citation>
    <scope>NUCLEOTIDE SEQUENCE [LARGE SCALE GENOMIC DNA]</scope>
    <source>
        <strain evidence="7 8">DSM 43194</strain>
    </source>
</reference>
<comment type="subcellular location">
    <subcellularLocation>
        <location evidence="1">Membrane</location>
        <topology evidence="1">Single-pass membrane protein</topology>
    </subcellularLocation>
</comment>
<feature type="transmembrane region" description="Helical" evidence="6">
    <location>
        <begin position="20"/>
        <end position="42"/>
    </location>
</feature>
<feature type="compositionally biased region" description="Low complexity" evidence="5">
    <location>
        <begin position="62"/>
        <end position="86"/>
    </location>
</feature>
<keyword evidence="2 6" id="KW-0812">Transmembrane</keyword>
<evidence type="ECO:0008006" key="9">
    <source>
        <dbReference type="Google" id="ProtNLM"/>
    </source>
</evidence>
<comment type="caution">
    <text evidence="7">The sequence shown here is derived from an EMBL/GenBank/DDBJ whole genome shotgun (WGS) entry which is preliminary data.</text>
</comment>
<evidence type="ECO:0000313" key="8">
    <source>
        <dbReference type="Proteomes" id="UP000317303"/>
    </source>
</evidence>
<dbReference type="Pfam" id="PF04228">
    <property type="entry name" value="Zn_peptidase"/>
    <property type="match status" value="1"/>
</dbReference>
<dbReference type="PANTHER" id="PTHR30168">
    <property type="entry name" value="PUTATIVE MEMBRANE PROTEIN YPFJ"/>
    <property type="match status" value="1"/>
</dbReference>
<dbReference type="InterPro" id="IPR007343">
    <property type="entry name" value="Uncharacterised_pept_Zn_put"/>
</dbReference>
<protein>
    <recommendedName>
        <fullName evidence="9">Metalloprotease</fullName>
    </recommendedName>
</protein>
<proteinExistence type="predicted"/>
<organism evidence="7 8">
    <name type="scientific">Prauserella rugosa</name>
    <dbReference type="NCBI Taxonomy" id="43354"/>
    <lineage>
        <taxon>Bacteria</taxon>
        <taxon>Bacillati</taxon>
        <taxon>Actinomycetota</taxon>
        <taxon>Actinomycetes</taxon>
        <taxon>Pseudonocardiales</taxon>
        <taxon>Pseudonocardiaceae</taxon>
        <taxon>Prauserella</taxon>
    </lineage>
</organism>
<evidence type="ECO:0000313" key="7">
    <source>
        <dbReference type="EMBL" id="TWH22533.1"/>
    </source>
</evidence>
<evidence type="ECO:0000256" key="4">
    <source>
        <dbReference type="ARBA" id="ARBA00023136"/>
    </source>
</evidence>
<keyword evidence="4 6" id="KW-0472">Membrane</keyword>
<evidence type="ECO:0000256" key="1">
    <source>
        <dbReference type="ARBA" id="ARBA00004167"/>
    </source>
</evidence>
<evidence type="ECO:0000256" key="3">
    <source>
        <dbReference type="ARBA" id="ARBA00022989"/>
    </source>
</evidence>
<keyword evidence="8" id="KW-1185">Reference proteome</keyword>
<name>A0A660CLM5_9PSEU</name>
<gene>
    <name evidence="7" type="ORF">JD82_04414</name>
</gene>